<dbReference type="SMART" id="SM00387">
    <property type="entry name" value="HATPase_c"/>
    <property type="match status" value="1"/>
</dbReference>
<dbReference type="RefSeq" id="WP_345921072.1">
    <property type="nucleotide sequence ID" value="NZ_JBDIVE010000011.1"/>
</dbReference>
<dbReference type="PANTHER" id="PTHR44936">
    <property type="entry name" value="SENSOR PROTEIN CREC"/>
    <property type="match status" value="1"/>
</dbReference>
<dbReference type="InterPro" id="IPR011622">
    <property type="entry name" value="7TMR_DISM_rcpt_extracell_dom2"/>
</dbReference>
<dbReference type="Pfam" id="PF02518">
    <property type="entry name" value="HATPase_c"/>
    <property type="match status" value="1"/>
</dbReference>
<gene>
    <name evidence="10" type="ORF">ABDB84_17565</name>
</gene>
<keyword evidence="6 10" id="KW-0418">Kinase</keyword>
<feature type="transmembrane region" description="Helical" evidence="8">
    <location>
        <begin position="290"/>
        <end position="308"/>
    </location>
</feature>
<evidence type="ECO:0000256" key="7">
    <source>
        <dbReference type="ARBA" id="ARBA00022840"/>
    </source>
</evidence>
<dbReference type="PROSITE" id="PS50109">
    <property type="entry name" value="HIS_KIN"/>
    <property type="match status" value="1"/>
</dbReference>
<evidence type="ECO:0000256" key="4">
    <source>
        <dbReference type="ARBA" id="ARBA00022679"/>
    </source>
</evidence>
<feature type="transmembrane region" description="Helical" evidence="8">
    <location>
        <begin position="222"/>
        <end position="239"/>
    </location>
</feature>
<keyword evidence="3" id="KW-0597">Phosphoprotein</keyword>
<dbReference type="CDD" id="cd00082">
    <property type="entry name" value="HisKA"/>
    <property type="match status" value="1"/>
</dbReference>
<feature type="transmembrane region" description="Helical" evidence="8">
    <location>
        <begin position="345"/>
        <end position="366"/>
    </location>
</feature>
<dbReference type="Proteomes" id="UP001410394">
    <property type="component" value="Unassembled WGS sequence"/>
</dbReference>
<feature type="domain" description="Histidine kinase" evidence="9">
    <location>
        <begin position="438"/>
        <end position="639"/>
    </location>
</feature>
<dbReference type="InterPro" id="IPR003594">
    <property type="entry name" value="HATPase_dom"/>
</dbReference>
<sequence>MFARVLACCRVWLSGRLFGLGLLFWHVVALAQPLAQIDRLPDTQSLALRGFATYYDEGEASLSAAQAWASPQLFRPAAERAHRPDAAMRWLRLDLHNRAAVQQNWVLDLGVPDAEHLEVFVIQGAAPQSLLRLDFAAPYSARPLATRMLGVPLQLAADERQSVLIRYRTHGDTPLSLALMSPARFLQAQADGNLLNGLVFGLLTALCVFALLQYATAGERAFLAYAFMSLMMMAFMAQFEGYNFAWLWPQQGVWNQYAPAVFLVLIQAAQALFAMALFDMRRRYPRLFAAYLIYLLALPLALVVYLLFRVNWFAPLFGAAYLVLVLWTSVFLLRQRAPLAGPFFAGAMLNAFFTNILFALSIFGWLPDTQPFVFPKIGYLCEALCFAVALARQLQNLRTQLEDGLRRHLAEAEQLARVEGEKLRVLLETQQRQLQLASAGHDLSQPLASIRLALSSLRAGNEATAQHIDKALDYTETLLGSLIDDARRSHAESPTRVQLDDLLFELQQHYQAAAQAKGLRLHCRPCARELETSVLLLRRILDNLLSNAIRYTARGRILIGVRYRRQGVLIEVRDTGPGIAAGERERLLAPFVRGDRSAPGQGLGLHIVRTLCEQAGYRLAIHSLPGKGSCFSVLIPVASA</sequence>
<comment type="caution">
    <text evidence="10">The sequence shown here is derived from an EMBL/GenBank/DDBJ whole genome shotgun (WGS) entry which is preliminary data.</text>
</comment>
<keyword evidence="5" id="KW-0547">Nucleotide-binding</keyword>
<organism evidence="10 11">
    <name type="scientific">Uliginosibacterium sediminicola</name>
    <dbReference type="NCBI Taxonomy" id="2024550"/>
    <lineage>
        <taxon>Bacteria</taxon>
        <taxon>Pseudomonadati</taxon>
        <taxon>Pseudomonadota</taxon>
        <taxon>Betaproteobacteria</taxon>
        <taxon>Rhodocyclales</taxon>
        <taxon>Zoogloeaceae</taxon>
        <taxon>Uliginosibacterium</taxon>
    </lineage>
</organism>
<feature type="transmembrane region" description="Helical" evidence="8">
    <location>
        <begin position="314"/>
        <end position="333"/>
    </location>
</feature>
<evidence type="ECO:0000256" key="1">
    <source>
        <dbReference type="ARBA" id="ARBA00000085"/>
    </source>
</evidence>
<dbReference type="Gene3D" id="2.60.40.2380">
    <property type="match status" value="1"/>
</dbReference>
<accession>A0ABU9Z3E3</accession>
<dbReference type="Gene3D" id="3.30.565.10">
    <property type="entry name" value="Histidine kinase-like ATPase, C-terminal domain"/>
    <property type="match status" value="1"/>
</dbReference>
<dbReference type="InterPro" id="IPR050980">
    <property type="entry name" value="2C_sensor_his_kinase"/>
</dbReference>
<evidence type="ECO:0000259" key="9">
    <source>
        <dbReference type="PROSITE" id="PS50109"/>
    </source>
</evidence>
<evidence type="ECO:0000256" key="6">
    <source>
        <dbReference type="ARBA" id="ARBA00022777"/>
    </source>
</evidence>
<feature type="transmembrane region" description="Helical" evidence="8">
    <location>
        <begin position="194"/>
        <end position="215"/>
    </location>
</feature>
<evidence type="ECO:0000256" key="2">
    <source>
        <dbReference type="ARBA" id="ARBA00012438"/>
    </source>
</evidence>
<dbReference type="InterPro" id="IPR005467">
    <property type="entry name" value="His_kinase_dom"/>
</dbReference>
<dbReference type="Gene3D" id="1.10.287.130">
    <property type="match status" value="1"/>
</dbReference>
<dbReference type="PANTHER" id="PTHR44936:SF10">
    <property type="entry name" value="SENSOR PROTEIN RSTB"/>
    <property type="match status" value="1"/>
</dbReference>
<evidence type="ECO:0000256" key="8">
    <source>
        <dbReference type="SAM" id="Phobius"/>
    </source>
</evidence>
<protein>
    <recommendedName>
        <fullName evidence="2">histidine kinase</fullName>
        <ecNumber evidence="2">2.7.13.3</ecNumber>
    </recommendedName>
</protein>
<proteinExistence type="predicted"/>
<comment type="catalytic activity">
    <reaction evidence="1">
        <text>ATP + protein L-histidine = ADP + protein N-phospho-L-histidine.</text>
        <dbReference type="EC" id="2.7.13.3"/>
    </reaction>
</comment>
<keyword evidence="4" id="KW-0808">Transferase</keyword>
<dbReference type="InterPro" id="IPR003661">
    <property type="entry name" value="HisK_dim/P_dom"/>
</dbReference>
<dbReference type="EMBL" id="JBDIVE010000011">
    <property type="protein sequence ID" value="MEN3070297.1"/>
    <property type="molecule type" value="Genomic_DNA"/>
</dbReference>
<keyword evidence="7" id="KW-0067">ATP-binding</keyword>
<dbReference type="SUPFAM" id="SSF55874">
    <property type="entry name" value="ATPase domain of HSP90 chaperone/DNA topoisomerase II/histidine kinase"/>
    <property type="match status" value="1"/>
</dbReference>
<evidence type="ECO:0000256" key="5">
    <source>
        <dbReference type="ARBA" id="ARBA00022741"/>
    </source>
</evidence>
<reference evidence="10 11" key="1">
    <citation type="journal article" date="2018" name="Int. J. Syst. Evol. Microbiol.">
        <title>Uliginosibacterium sediminicola sp. nov., isolated from freshwater sediment.</title>
        <authorList>
            <person name="Hwang W.M."/>
            <person name="Kim S.M."/>
            <person name="Kang K."/>
            <person name="Ahn T.Y."/>
        </authorList>
    </citation>
    <scope>NUCLEOTIDE SEQUENCE [LARGE SCALE GENOMIC DNA]</scope>
    <source>
        <strain evidence="10 11">M1-21</strain>
    </source>
</reference>
<dbReference type="GO" id="GO:0016301">
    <property type="term" value="F:kinase activity"/>
    <property type="evidence" value="ECO:0007669"/>
    <property type="project" value="UniProtKB-KW"/>
</dbReference>
<evidence type="ECO:0000313" key="10">
    <source>
        <dbReference type="EMBL" id="MEN3070297.1"/>
    </source>
</evidence>
<evidence type="ECO:0000256" key="3">
    <source>
        <dbReference type="ARBA" id="ARBA00022553"/>
    </source>
</evidence>
<dbReference type="InterPro" id="IPR036890">
    <property type="entry name" value="HATPase_C_sf"/>
</dbReference>
<feature type="transmembrane region" description="Helical" evidence="8">
    <location>
        <begin position="259"/>
        <end position="278"/>
    </location>
</feature>
<dbReference type="Pfam" id="PF07696">
    <property type="entry name" value="7TMR-DISMED2"/>
    <property type="match status" value="1"/>
</dbReference>
<dbReference type="InterPro" id="IPR011623">
    <property type="entry name" value="7TMR_DISM_rcpt_extracell_dom1"/>
</dbReference>
<dbReference type="InterPro" id="IPR004358">
    <property type="entry name" value="Sig_transdc_His_kin-like_C"/>
</dbReference>
<dbReference type="PRINTS" id="PR00344">
    <property type="entry name" value="BCTRLSENSOR"/>
</dbReference>
<dbReference type="SMART" id="SM00388">
    <property type="entry name" value="HisKA"/>
    <property type="match status" value="1"/>
</dbReference>
<keyword evidence="11" id="KW-1185">Reference proteome</keyword>
<dbReference type="Pfam" id="PF07695">
    <property type="entry name" value="7TMR-DISM_7TM"/>
    <property type="match status" value="1"/>
</dbReference>
<keyword evidence="8" id="KW-1133">Transmembrane helix</keyword>
<dbReference type="EC" id="2.7.13.3" evidence="2"/>
<keyword evidence="8" id="KW-0812">Transmembrane</keyword>
<name>A0ABU9Z3E3_9RHOO</name>
<evidence type="ECO:0000313" key="11">
    <source>
        <dbReference type="Proteomes" id="UP001410394"/>
    </source>
</evidence>
<keyword evidence="8" id="KW-0472">Membrane</keyword>